<name>A0AAW0PS36_9GOBI</name>
<organism evidence="2 3">
    <name type="scientific">Mugilogobius chulae</name>
    <name type="common">yellowstripe goby</name>
    <dbReference type="NCBI Taxonomy" id="88201"/>
    <lineage>
        <taxon>Eukaryota</taxon>
        <taxon>Metazoa</taxon>
        <taxon>Chordata</taxon>
        <taxon>Craniata</taxon>
        <taxon>Vertebrata</taxon>
        <taxon>Euteleostomi</taxon>
        <taxon>Actinopterygii</taxon>
        <taxon>Neopterygii</taxon>
        <taxon>Teleostei</taxon>
        <taxon>Neoteleostei</taxon>
        <taxon>Acanthomorphata</taxon>
        <taxon>Gobiaria</taxon>
        <taxon>Gobiiformes</taxon>
        <taxon>Gobioidei</taxon>
        <taxon>Gobiidae</taxon>
        <taxon>Gobionellinae</taxon>
        <taxon>Mugilogobius</taxon>
    </lineage>
</organism>
<dbReference type="EMBL" id="JBBPFD010000002">
    <property type="protein sequence ID" value="KAK7938561.1"/>
    <property type="molecule type" value="Genomic_DNA"/>
</dbReference>
<feature type="region of interest" description="Disordered" evidence="1">
    <location>
        <begin position="75"/>
        <end position="118"/>
    </location>
</feature>
<evidence type="ECO:0000313" key="2">
    <source>
        <dbReference type="EMBL" id="KAK7938561.1"/>
    </source>
</evidence>
<gene>
    <name evidence="2" type="ORF">WMY93_001887</name>
</gene>
<protein>
    <submittedName>
        <fullName evidence="2">Uncharacterized protein</fullName>
    </submittedName>
</protein>
<evidence type="ECO:0000313" key="3">
    <source>
        <dbReference type="Proteomes" id="UP001460270"/>
    </source>
</evidence>
<dbReference type="Proteomes" id="UP001460270">
    <property type="component" value="Unassembled WGS sequence"/>
</dbReference>
<keyword evidence="3" id="KW-1185">Reference proteome</keyword>
<feature type="compositionally biased region" description="Basic and acidic residues" evidence="1">
    <location>
        <begin position="84"/>
        <end position="118"/>
    </location>
</feature>
<sequence length="163" mass="18886">MKTVTVISTLPIITGENVTEEQMRTVMRDATEDVVLQFENLEELERLSLNPRDLTIRKSLSHHLRKRYNHLRRSIDNSEAAGTTREDNKRGEHESCDCDKHIANNTRPERHQGADANRHETKDVCLQFENLEELERLSLNPGDQIIRTSLIHHLRRSIEATVS</sequence>
<comment type="caution">
    <text evidence="2">The sequence shown here is derived from an EMBL/GenBank/DDBJ whole genome shotgun (WGS) entry which is preliminary data.</text>
</comment>
<accession>A0AAW0PS36</accession>
<reference evidence="3" key="1">
    <citation type="submission" date="2024-04" db="EMBL/GenBank/DDBJ databases">
        <title>Salinicola lusitanus LLJ914,a marine bacterium isolated from the Okinawa Trough.</title>
        <authorList>
            <person name="Li J."/>
        </authorList>
    </citation>
    <scope>NUCLEOTIDE SEQUENCE [LARGE SCALE GENOMIC DNA]</scope>
</reference>
<evidence type="ECO:0000256" key="1">
    <source>
        <dbReference type="SAM" id="MobiDB-lite"/>
    </source>
</evidence>
<dbReference type="AlphaFoldDB" id="A0AAW0PS36"/>
<proteinExistence type="predicted"/>